<keyword evidence="6 10" id="KW-0479">Metal-binding</keyword>
<keyword evidence="8 10" id="KW-0411">Iron-sulfur</keyword>
<dbReference type="SFLD" id="SFLDS00029">
    <property type="entry name" value="Radical_SAM"/>
    <property type="match status" value="1"/>
</dbReference>
<evidence type="ECO:0000256" key="3">
    <source>
        <dbReference type="ARBA" id="ARBA00017228"/>
    </source>
</evidence>
<dbReference type="SFLD" id="SFLDF00562">
    <property type="entry name" value="HemN-like__clustered_with_heat"/>
    <property type="match status" value="1"/>
</dbReference>
<dbReference type="SUPFAM" id="SSF102114">
    <property type="entry name" value="Radical SAM enzymes"/>
    <property type="match status" value="1"/>
</dbReference>
<sequence length="398" mass="44535">MVRTAYNQTPLQASEYAGPAALYIHWPFCLKKCPYCDFNSHVRDSVDQEEWRKSFSFEVKSFARLFPNLKPKSIFFGGGTPSLMEAATVAQLINDIDQAWGVSSSIEVTLEANPSSVEASRFQGYKAAGVNRLSMGVQSLHNDALKFLGRLHSSEEALAALKIARSIFDRVSIDLIYARPDFRDHSWEDELRRALDFDLSHLSLYQLTIEEGTAFHHQYERGQFSLPDEDAAADLYALTQDITNAAGLPAYEISNHAGLGQESQHNLAYWQGDPYLGLGPGAHGRAPGPLQTEIFSQAHFQMKRPEDWVKQVALKGVGTGHVDPINHEDRMIEAVMMGLRLTEGINRAKFRLIFGCDVLTLLNKDHLDPLYITVSESSVKLTRHGLPVLNHLLEKILL</sequence>
<name>A0AA52EI86_9PROT</name>
<comment type="subcellular location">
    <subcellularLocation>
        <location evidence="10">Cytoplasm</location>
    </subcellularLocation>
</comment>
<evidence type="ECO:0000256" key="4">
    <source>
        <dbReference type="ARBA" id="ARBA00022617"/>
    </source>
</evidence>
<dbReference type="PROSITE" id="PS51918">
    <property type="entry name" value="RADICAL_SAM"/>
    <property type="match status" value="1"/>
</dbReference>
<dbReference type="Gene3D" id="3.20.20.70">
    <property type="entry name" value="Aldolase class I"/>
    <property type="match status" value="1"/>
</dbReference>
<dbReference type="EMBL" id="CP123872">
    <property type="protein sequence ID" value="WND03648.1"/>
    <property type="molecule type" value="Genomic_DNA"/>
</dbReference>
<comment type="function">
    <text evidence="10">Probably acts as a heme chaperone, transferring heme to an unknown acceptor. Binds one molecule of heme per monomer, possibly covalently. Binds 1 [4Fe-4S] cluster. The cluster is coordinated with 3 cysteines and an exchangeable S-adenosyl-L-methionine.</text>
</comment>
<dbReference type="GO" id="GO:0004109">
    <property type="term" value="F:coproporphyrinogen oxidase activity"/>
    <property type="evidence" value="ECO:0007669"/>
    <property type="project" value="InterPro"/>
</dbReference>
<evidence type="ECO:0000259" key="11">
    <source>
        <dbReference type="PROSITE" id="PS51918"/>
    </source>
</evidence>
<evidence type="ECO:0000313" key="13">
    <source>
        <dbReference type="Proteomes" id="UP001268683"/>
    </source>
</evidence>
<dbReference type="GO" id="GO:0046872">
    <property type="term" value="F:metal ion binding"/>
    <property type="evidence" value="ECO:0007669"/>
    <property type="project" value="UniProtKB-UniRule"/>
</dbReference>
<organism evidence="12 13">
    <name type="scientific">Temperatibacter marinus</name>
    <dbReference type="NCBI Taxonomy" id="1456591"/>
    <lineage>
        <taxon>Bacteria</taxon>
        <taxon>Pseudomonadati</taxon>
        <taxon>Pseudomonadota</taxon>
        <taxon>Alphaproteobacteria</taxon>
        <taxon>Kordiimonadales</taxon>
        <taxon>Temperatibacteraceae</taxon>
        <taxon>Temperatibacter</taxon>
    </lineage>
</organism>
<dbReference type="GO" id="GO:0005737">
    <property type="term" value="C:cytoplasm"/>
    <property type="evidence" value="ECO:0007669"/>
    <property type="project" value="UniProtKB-SubCell"/>
</dbReference>
<keyword evidence="10" id="KW-0004">4Fe-4S</keyword>
<keyword evidence="7 10" id="KW-0408">Iron</keyword>
<reference evidence="12" key="1">
    <citation type="submission" date="2023-04" db="EMBL/GenBank/DDBJ databases">
        <title>Complete genome sequence of Temperatibacter marinus.</title>
        <authorList>
            <person name="Rong J.-C."/>
            <person name="Yi M.-L."/>
            <person name="Zhao Q."/>
        </authorList>
    </citation>
    <scope>NUCLEOTIDE SEQUENCE</scope>
    <source>
        <strain evidence="12">NBRC 110045</strain>
    </source>
</reference>
<evidence type="ECO:0000256" key="1">
    <source>
        <dbReference type="ARBA" id="ARBA00001966"/>
    </source>
</evidence>
<evidence type="ECO:0000256" key="2">
    <source>
        <dbReference type="ARBA" id="ARBA00006100"/>
    </source>
</evidence>
<gene>
    <name evidence="12" type="primary">hemW</name>
    <name evidence="12" type="ORF">QGN29_04575</name>
</gene>
<dbReference type="SMART" id="SM00729">
    <property type="entry name" value="Elp3"/>
    <property type="match status" value="1"/>
</dbReference>
<dbReference type="PANTHER" id="PTHR13932">
    <property type="entry name" value="COPROPORPHYRINIGEN III OXIDASE"/>
    <property type="match status" value="1"/>
</dbReference>
<keyword evidence="10" id="KW-0963">Cytoplasm</keyword>
<feature type="domain" description="Radical SAM core" evidence="11">
    <location>
        <begin position="14"/>
        <end position="249"/>
    </location>
</feature>
<dbReference type="SFLD" id="SFLDG01065">
    <property type="entry name" value="anaerobic_coproporphyrinogen-I"/>
    <property type="match status" value="1"/>
</dbReference>
<dbReference type="Proteomes" id="UP001268683">
    <property type="component" value="Chromosome"/>
</dbReference>
<evidence type="ECO:0000256" key="7">
    <source>
        <dbReference type="ARBA" id="ARBA00023004"/>
    </source>
</evidence>
<dbReference type="AlphaFoldDB" id="A0AA52EI86"/>
<keyword evidence="5 10" id="KW-0949">S-adenosyl-L-methionine</keyword>
<dbReference type="PANTHER" id="PTHR13932:SF5">
    <property type="entry name" value="RADICAL S-ADENOSYL METHIONINE DOMAIN-CONTAINING PROTEIN 1, MITOCHONDRIAL"/>
    <property type="match status" value="1"/>
</dbReference>
<keyword evidence="9 10" id="KW-0143">Chaperone</keyword>
<dbReference type="CDD" id="cd01335">
    <property type="entry name" value="Radical_SAM"/>
    <property type="match status" value="1"/>
</dbReference>
<evidence type="ECO:0000256" key="9">
    <source>
        <dbReference type="ARBA" id="ARBA00023186"/>
    </source>
</evidence>
<accession>A0AA52EI86</accession>
<evidence type="ECO:0000313" key="12">
    <source>
        <dbReference type="EMBL" id="WND03648.1"/>
    </source>
</evidence>
<evidence type="ECO:0000256" key="5">
    <source>
        <dbReference type="ARBA" id="ARBA00022691"/>
    </source>
</evidence>
<dbReference type="KEGG" id="tmk:QGN29_04575"/>
<dbReference type="InterPro" id="IPR007197">
    <property type="entry name" value="rSAM"/>
</dbReference>
<dbReference type="InterPro" id="IPR013785">
    <property type="entry name" value="Aldolase_TIM"/>
</dbReference>
<protein>
    <recommendedName>
        <fullName evidence="3 10">Heme chaperone HemW</fullName>
    </recommendedName>
</protein>
<evidence type="ECO:0000256" key="6">
    <source>
        <dbReference type="ARBA" id="ARBA00022723"/>
    </source>
</evidence>
<evidence type="ECO:0000256" key="10">
    <source>
        <dbReference type="RuleBase" id="RU364116"/>
    </source>
</evidence>
<dbReference type="InterPro" id="IPR006638">
    <property type="entry name" value="Elp3/MiaA/NifB-like_rSAM"/>
</dbReference>
<keyword evidence="4 10" id="KW-0349">Heme</keyword>
<dbReference type="Pfam" id="PF04055">
    <property type="entry name" value="Radical_SAM"/>
    <property type="match status" value="1"/>
</dbReference>
<dbReference type="Pfam" id="PF06969">
    <property type="entry name" value="HemN_C"/>
    <property type="match status" value="1"/>
</dbReference>
<dbReference type="GO" id="GO:0051539">
    <property type="term" value="F:4 iron, 4 sulfur cluster binding"/>
    <property type="evidence" value="ECO:0007669"/>
    <property type="project" value="UniProtKB-UniRule"/>
</dbReference>
<dbReference type="SFLD" id="SFLDF00288">
    <property type="entry name" value="HemN-like__clustered_with_nucl"/>
    <property type="match status" value="1"/>
</dbReference>
<keyword evidence="13" id="KW-1185">Reference proteome</keyword>
<dbReference type="NCBIfam" id="TIGR00539">
    <property type="entry name" value="hemN_rel"/>
    <property type="match status" value="1"/>
</dbReference>
<proteinExistence type="inferred from homology"/>
<evidence type="ECO:0000256" key="8">
    <source>
        <dbReference type="ARBA" id="ARBA00023014"/>
    </source>
</evidence>
<dbReference type="InterPro" id="IPR034505">
    <property type="entry name" value="Coproporphyrinogen-III_oxidase"/>
</dbReference>
<comment type="similarity">
    <text evidence="2">Belongs to the anaerobic coproporphyrinogen-III oxidase family. HemW subfamily.</text>
</comment>
<dbReference type="InterPro" id="IPR010723">
    <property type="entry name" value="HemN_C"/>
</dbReference>
<dbReference type="InterPro" id="IPR058240">
    <property type="entry name" value="rSAM_sf"/>
</dbReference>
<dbReference type="GO" id="GO:0006779">
    <property type="term" value="P:porphyrin-containing compound biosynthetic process"/>
    <property type="evidence" value="ECO:0007669"/>
    <property type="project" value="InterPro"/>
</dbReference>
<dbReference type="RefSeq" id="WP_310799501.1">
    <property type="nucleotide sequence ID" value="NZ_CP123872.1"/>
</dbReference>
<comment type="cofactor">
    <cofactor evidence="1">
        <name>[4Fe-4S] cluster</name>
        <dbReference type="ChEBI" id="CHEBI:49883"/>
    </cofactor>
</comment>
<dbReference type="InterPro" id="IPR004559">
    <property type="entry name" value="HemW-like"/>
</dbReference>